<dbReference type="PATRIC" id="fig|1121338.3.peg.2467"/>
<feature type="compositionally biased region" description="Polar residues" evidence="1">
    <location>
        <begin position="249"/>
        <end position="266"/>
    </location>
</feature>
<dbReference type="Proteomes" id="UP000075531">
    <property type="component" value="Unassembled WGS sequence"/>
</dbReference>
<gene>
    <name evidence="2" type="ORF">CLTEP_23880</name>
</gene>
<sequence>MSEQENNGVLLIDDSFRPLLTVNDVESLKPIQKKFMESYIIHKDIMSIEEWLPMELQVNLPKKSDEEIKEISSEIITTIKLNEEKKHSLEQAIKNGRSKESWFASETKKAMSHMSAQEAAKYLQNLDNALCSVNNALYETIVTQNGTINLNPQLDGFIAEQYHAQTFNLNAEATNSQYRAKVLKPEGQGYAKNSVDIVIVDGNGKVVRRYQSKYCKNADSTLHAFKKGDYRGQRKLVPDGQETYIKNATSVIESPDGTTSNPLSKQSAKELQKEAQSGKWNDLNWSEYKAKDLAMGIGKQAGQVALMGAAIGVGFNVAQKVWEGETIEKEEIIETALESGADFGIKAATAGAIKVGAEKGLISVIPKGTPAGTIANIAHVGIENVKVVGKIATGELTLKEGFDKMEQVTVSTVAGITTSVKGAAIGATIGTVFGPVGTAVGGFIGGTVGYMAGSKVGETVAKGVQKVREVAKNVVKSIGNTIKSGISSICSGIKSLLSW</sequence>
<keyword evidence="3" id="KW-1185">Reference proteome</keyword>
<proteinExistence type="predicted"/>
<evidence type="ECO:0000313" key="2">
    <source>
        <dbReference type="EMBL" id="KYH31392.1"/>
    </source>
</evidence>
<protein>
    <recommendedName>
        <fullName evidence="4">LXG domain-containing protein</fullName>
    </recommendedName>
</protein>
<feature type="region of interest" description="Disordered" evidence="1">
    <location>
        <begin position="249"/>
        <end position="276"/>
    </location>
</feature>
<accession>A0A151AV00</accession>
<dbReference type="OrthoDB" id="6830434at2"/>
<reference evidence="2 3" key="1">
    <citation type="submission" date="2016-02" db="EMBL/GenBank/DDBJ databases">
        <title>Genome sequence of Clostridium tepidiprofundi DSM 19306.</title>
        <authorList>
            <person name="Poehlein A."/>
            <person name="Daniel R."/>
        </authorList>
    </citation>
    <scope>NUCLEOTIDE SEQUENCE [LARGE SCALE GENOMIC DNA]</scope>
    <source>
        <strain evidence="2 3">DSM 19306</strain>
    </source>
</reference>
<dbReference type="STRING" id="1121338.CLTEP_23880"/>
<dbReference type="EMBL" id="LTBA01000047">
    <property type="protein sequence ID" value="KYH31392.1"/>
    <property type="molecule type" value="Genomic_DNA"/>
</dbReference>
<evidence type="ECO:0000313" key="3">
    <source>
        <dbReference type="Proteomes" id="UP000075531"/>
    </source>
</evidence>
<name>A0A151AV00_9CLOT</name>
<evidence type="ECO:0000256" key="1">
    <source>
        <dbReference type="SAM" id="MobiDB-lite"/>
    </source>
</evidence>
<evidence type="ECO:0008006" key="4">
    <source>
        <dbReference type="Google" id="ProtNLM"/>
    </source>
</evidence>
<dbReference type="AlphaFoldDB" id="A0A151AV00"/>
<comment type="caution">
    <text evidence="2">The sequence shown here is derived from an EMBL/GenBank/DDBJ whole genome shotgun (WGS) entry which is preliminary data.</text>
</comment>
<organism evidence="2 3">
    <name type="scientific">Clostridium tepidiprofundi DSM 19306</name>
    <dbReference type="NCBI Taxonomy" id="1121338"/>
    <lineage>
        <taxon>Bacteria</taxon>
        <taxon>Bacillati</taxon>
        <taxon>Bacillota</taxon>
        <taxon>Clostridia</taxon>
        <taxon>Eubacteriales</taxon>
        <taxon>Clostridiaceae</taxon>
        <taxon>Clostridium</taxon>
    </lineage>
</organism>
<dbReference type="RefSeq" id="WP_066826942.1">
    <property type="nucleotide sequence ID" value="NZ_LTBA01000047.1"/>
</dbReference>